<protein>
    <recommendedName>
        <fullName evidence="4">Subunit length determinant protein</fullName>
    </recommendedName>
</protein>
<dbReference type="OrthoDB" id="745212at2"/>
<proteinExistence type="predicted"/>
<evidence type="ECO:0000256" key="1">
    <source>
        <dbReference type="SAM" id="Phobius"/>
    </source>
</evidence>
<dbReference type="EMBL" id="SNWM01000003">
    <property type="protein sequence ID" value="TDO21961.1"/>
    <property type="molecule type" value="Genomic_DNA"/>
</dbReference>
<keyword evidence="3" id="KW-1185">Reference proteome</keyword>
<comment type="caution">
    <text evidence="2">The sequence shown here is derived from an EMBL/GenBank/DDBJ whole genome shotgun (WGS) entry which is preliminary data.</text>
</comment>
<dbReference type="PANTHER" id="PTHR32309">
    <property type="entry name" value="TYROSINE-PROTEIN KINASE"/>
    <property type="match status" value="1"/>
</dbReference>
<feature type="transmembrane region" description="Helical" evidence="1">
    <location>
        <begin position="336"/>
        <end position="357"/>
    </location>
</feature>
<gene>
    <name evidence="2" type="ORF">CLV32_3070</name>
</gene>
<feature type="transmembrane region" description="Helical" evidence="1">
    <location>
        <begin position="27"/>
        <end position="46"/>
    </location>
</feature>
<dbReference type="AlphaFoldDB" id="A0A4R6IJ05"/>
<dbReference type="Proteomes" id="UP000295499">
    <property type="component" value="Unassembled WGS sequence"/>
</dbReference>
<reference evidence="2 3" key="1">
    <citation type="submission" date="2019-03" db="EMBL/GenBank/DDBJ databases">
        <title>Genomic Encyclopedia of Archaeal and Bacterial Type Strains, Phase II (KMG-II): from individual species to whole genera.</title>
        <authorList>
            <person name="Goeker M."/>
        </authorList>
    </citation>
    <scope>NUCLEOTIDE SEQUENCE [LARGE SCALE GENOMIC DNA]</scope>
    <source>
        <strain evidence="2 3">DSM 19034</strain>
    </source>
</reference>
<dbReference type="RefSeq" id="WP_133556878.1">
    <property type="nucleotide sequence ID" value="NZ_SNWM01000003.1"/>
</dbReference>
<dbReference type="PANTHER" id="PTHR32309:SF31">
    <property type="entry name" value="CAPSULAR EXOPOLYSACCHARIDE FAMILY"/>
    <property type="match status" value="1"/>
</dbReference>
<name>A0A4R6IJ05_9SPHI</name>
<evidence type="ECO:0008006" key="4">
    <source>
        <dbReference type="Google" id="ProtNLM"/>
    </source>
</evidence>
<organism evidence="2 3">
    <name type="scientific">Pedobacter duraquae</name>
    <dbReference type="NCBI Taxonomy" id="425511"/>
    <lineage>
        <taxon>Bacteria</taxon>
        <taxon>Pseudomonadati</taxon>
        <taxon>Bacteroidota</taxon>
        <taxon>Sphingobacteriia</taxon>
        <taxon>Sphingobacteriales</taxon>
        <taxon>Sphingobacteriaceae</taxon>
        <taxon>Pedobacter</taxon>
    </lineage>
</organism>
<keyword evidence="1" id="KW-0812">Transmembrane</keyword>
<accession>A0A4R6IJ05</accession>
<keyword evidence="1" id="KW-1133">Transmembrane helix</keyword>
<dbReference type="InterPro" id="IPR050445">
    <property type="entry name" value="Bact_polysacc_biosynth/exp"/>
</dbReference>
<sequence length="362" mass="40393">MKNEEEVSIKELITKIKAEFEYLLSKWLIIVFIGLAGGAVGLLFALSKKTIYTAATTFVLENNEGGGGLGQYAGLASVVGIDIGGGGGGLFQGDNIIEFYKSRTMIQKTLLSECVFKGKRELLIDRYIAFNKVRDRWNQIPALKNIKFDVNQEKLRSKDTAKIEHFSRLQDSLINTIVLDIYRNYLTVTKPDKKLSIIQVTVSSADEFFAKTFNDQIVKNVNDFYVQTKTKKSSENVAILQQKTDSVRSVLNGAIYTAASITDATPNLNVTRQIQRVFPMQRSQFTAETNKAILSELVKNLEMSKISLRRETPLIQIIDVPIYPLDKERFGKAKGIILGGIIAGILAVTLLIGRRLLKNVMS</sequence>
<keyword evidence="1" id="KW-0472">Membrane</keyword>
<evidence type="ECO:0000313" key="2">
    <source>
        <dbReference type="EMBL" id="TDO21961.1"/>
    </source>
</evidence>
<evidence type="ECO:0000313" key="3">
    <source>
        <dbReference type="Proteomes" id="UP000295499"/>
    </source>
</evidence>